<evidence type="ECO:0000313" key="1">
    <source>
        <dbReference type="Proteomes" id="UP000887576"/>
    </source>
</evidence>
<dbReference type="WBParaSite" id="JU765_v2.g1390.t1">
    <property type="protein sequence ID" value="JU765_v2.g1390.t1"/>
    <property type="gene ID" value="JU765_v2.g1390"/>
</dbReference>
<dbReference type="Proteomes" id="UP000887576">
    <property type="component" value="Unplaced"/>
</dbReference>
<proteinExistence type="predicted"/>
<accession>A0AC34Q8M2</accession>
<organism evidence="1 2">
    <name type="scientific">Panagrolaimus sp. JU765</name>
    <dbReference type="NCBI Taxonomy" id="591449"/>
    <lineage>
        <taxon>Eukaryota</taxon>
        <taxon>Metazoa</taxon>
        <taxon>Ecdysozoa</taxon>
        <taxon>Nematoda</taxon>
        <taxon>Chromadorea</taxon>
        <taxon>Rhabditida</taxon>
        <taxon>Tylenchina</taxon>
        <taxon>Panagrolaimomorpha</taxon>
        <taxon>Panagrolaimoidea</taxon>
        <taxon>Panagrolaimidae</taxon>
        <taxon>Panagrolaimus</taxon>
    </lineage>
</organism>
<sequence length="160" mass="18209">MPMLACPDEVDTFVGVLDNVTVSFGVLPEQIETVLLETLNKERNFQLNRGPKDGSPLQVIERRLRIGIHNGFTFVEEPMVFYLSSKDEMDSGRHSLRRRSRSLSRISNFIRSEYQTFQVRNNIRLTKLLADDESAIVFAVDYLIGATNSLGNIIESNLIM</sequence>
<evidence type="ECO:0000313" key="2">
    <source>
        <dbReference type="WBParaSite" id="JU765_v2.g1390.t1"/>
    </source>
</evidence>
<protein>
    <submittedName>
        <fullName evidence="2">Uncharacterized protein</fullName>
    </submittedName>
</protein>
<name>A0AC34Q8M2_9BILA</name>
<reference evidence="2" key="1">
    <citation type="submission" date="2022-11" db="UniProtKB">
        <authorList>
            <consortium name="WormBaseParasite"/>
        </authorList>
    </citation>
    <scope>IDENTIFICATION</scope>
</reference>